<dbReference type="PANTHER" id="PTHR22933:SF43">
    <property type="entry name" value="LP10131P"/>
    <property type="match status" value="1"/>
</dbReference>
<gene>
    <name evidence="3" type="primary">LOC106476036</name>
</gene>
<dbReference type="GeneID" id="106476036"/>
<accession>A0ABM1C0L6</accession>
<evidence type="ECO:0000313" key="2">
    <source>
        <dbReference type="Proteomes" id="UP000694941"/>
    </source>
</evidence>
<dbReference type="Pfam" id="PF01607">
    <property type="entry name" value="CBM_14"/>
    <property type="match status" value="1"/>
</dbReference>
<dbReference type="InterPro" id="IPR036508">
    <property type="entry name" value="Chitin-bd_dom_sf"/>
</dbReference>
<feature type="non-terminal residue" evidence="3">
    <location>
        <position position="1"/>
    </location>
</feature>
<feature type="domain" description="Chitin-binding type-2" evidence="1">
    <location>
        <begin position="22"/>
        <end position="89"/>
    </location>
</feature>
<dbReference type="SUPFAM" id="SSF57625">
    <property type="entry name" value="Invertebrate chitin-binding proteins"/>
    <property type="match status" value="1"/>
</dbReference>
<evidence type="ECO:0000259" key="1">
    <source>
        <dbReference type="PROSITE" id="PS50940"/>
    </source>
</evidence>
<dbReference type="Proteomes" id="UP000694941">
    <property type="component" value="Unplaced"/>
</dbReference>
<name>A0ABM1C0L6_LIMPO</name>
<proteinExistence type="predicted"/>
<evidence type="ECO:0000313" key="3">
    <source>
        <dbReference type="RefSeq" id="XP_013792159.1"/>
    </source>
</evidence>
<organism evidence="2 3">
    <name type="scientific">Limulus polyphemus</name>
    <name type="common">Atlantic horseshoe crab</name>
    <dbReference type="NCBI Taxonomy" id="6850"/>
    <lineage>
        <taxon>Eukaryota</taxon>
        <taxon>Metazoa</taxon>
        <taxon>Ecdysozoa</taxon>
        <taxon>Arthropoda</taxon>
        <taxon>Chelicerata</taxon>
        <taxon>Merostomata</taxon>
        <taxon>Xiphosura</taxon>
        <taxon>Limulidae</taxon>
        <taxon>Limulus</taxon>
    </lineage>
</organism>
<dbReference type="InterPro" id="IPR002557">
    <property type="entry name" value="Chitin-bd_dom"/>
</dbReference>
<protein>
    <submittedName>
        <fullName evidence="3">Uncharacterized protein LOC106476036</fullName>
    </submittedName>
</protein>
<dbReference type="RefSeq" id="XP_013792159.1">
    <property type="nucleotide sequence ID" value="XM_013936705.1"/>
</dbReference>
<reference evidence="3" key="1">
    <citation type="submission" date="2025-08" db="UniProtKB">
        <authorList>
            <consortium name="RefSeq"/>
        </authorList>
    </citation>
    <scope>IDENTIFICATION</scope>
    <source>
        <tissue evidence="3">Muscle</tissue>
    </source>
</reference>
<dbReference type="PROSITE" id="PS50940">
    <property type="entry name" value="CHIT_BIND_II"/>
    <property type="match status" value="1"/>
</dbReference>
<sequence>AKRAAYDLPDGAQIIVGPIKTTFSCDGYRYGYYADVDNDCKIFHICHPQILANGEQIVSHWSFYCGNQTYFDQLTLTCGHYESIVPCPDAGSFYYVNDKIGIEDALFLTDDDVQRANEVIGFGSRVQKK</sequence>
<keyword evidence="2" id="KW-1185">Reference proteome</keyword>
<dbReference type="InterPro" id="IPR052976">
    <property type="entry name" value="Scoloptoxin-like"/>
</dbReference>
<dbReference type="PANTHER" id="PTHR22933">
    <property type="entry name" value="FI18007P1-RELATED"/>
    <property type="match status" value="1"/>
</dbReference>